<accession>A0ACB7SK96</accession>
<protein>
    <submittedName>
        <fullName evidence="1">Uncharacterized protein</fullName>
    </submittedName>
</protein>
<evidence type="ECO:0000313" key="1">
    <source>
        <dbReference type="EMBL" id="KAH6934173.1"/>
    </source>
</evidence>
<organism evidence="1 2">
    <name type="scientific">Hyalomma asiaticum</name>
    <name type="common">Tick</name>
    <dbReference type="NCBI Taxonomy" id="266040"/>
    <lineage>
        <taxon>Eukaryota</taxon>
        <taxon>Metazoa</taxon>
        <taxon>Ecdysozoa</taxon>
        <taxon>Arthropoda</taxon>
        <taxon>Chelicerata</taxon>
        <taxon>Arachnida</taxon>
        <taxon>Acari</taxon>
        <taxon>Parasitiformes</taxon>
        <taxon>Ixodida</taxon>
        <taxon>Ixodoidea</taxon>
        <taxon>Ixodidae</taxon>
        <taxon>Hyalomminae</taxon>
        <taxon>Hyalomma</taxon>
    </lineage>
</organism>
<dbReference type="Proteomes" id="UP000821845">
    <property type="component" value="Chromosome 4"/>
</dbReference>
<comment type="caution">
    <text evidence="1">The sequence shown here is derived from an EMBL/GenBank/DDBJ whole genome shotgun (WGS) entry which is preliminary data.</text>
</comment>
<gene>
    <name evidence="1" type="ORF">HPB50_021475</name>
</gene>
<reference evidence="1" key="1">
    <citation type="submission" date="2020-05" db="EMBL/GenBank/DDBJ databases">
        <title>Large-scale comparative analyses of tick genomes elucidate their genetic diversity and vector capacities.</title>
        <authorList>
            <person name="Jia N."/>
            <person name="Wang J."/>
            <person name="Shi W."/>
            <person name="Du L."/>
            <person name="Sun Y."/>
            <person name="Zhan W."/>
            <person name="Jiang J."/>
            <person name="Wang Q."/>
            <person name="Zhang B."/>
            <person name="Ji P."/>
            <person name="Sakyi L.B."/>
            <person name="Cui X."/>
            <person name="Yuan T."/>
            <person name="Jiang B."/>
            <person name="Yang W."/>
            <person name="Lam T.T.-Y."/>
            <person name="Chang Q."/>
            <person name="Ding S."/>
            <person name="Wang X."/>
            <person name="Zhu J."/>
            <person name="Ruan X."/>
            <person name="Zhao L."/>
            <person name="Wei J."/>
            <person name="Que T."/>
            <person name="Du C."/>
            <person name="Cheng J."/>
            <person name="Dai P."/>
            <person name="Han X."/>
            <person name="Huang E."/>
            <person name="Gao Y."/>
            <person name="Liu J."/>
            <person name="Shao H."/>
            <person name="Ye R."/>
            <person name="Li L."/>
            <person name="Wei W."/>
            <person name="Wang X."/>
            <person name="Wang C."/>
            <person name="Yang T."/>
            <person name="Huo Q."/>
            <person name="Li W."/>
            <person name="Guo W."/>
            <person name="Chen H."/>
            <person name="Zhou L."/>
            <person name="Ni X."/>
            <person name="Tian J."/>
            <person name="Zhou Y."/>
            <person name="Sheng Y."/>
            <person name="Liu T."/>
            <person name="Pan Y."/>
            <person name="Xia L."/>
            <person name="Li J."/>
            <person name="Zhao F."/>
            <person name="Cao W."/>
        </authorList>
    </citation>
    <scope>NUCLEOTIDE SEQUENCE</scope>
    <source>
        <strain evidence="1">Hyas-2018</strain>
    </source>
</reference>
<dbReference type="EMBL" id="CM023484">
    <property type="protein sequence ID" value="KAH6934173.1"/>
    <property type="molecule type" value="Genomic_DNA"/>
</dbReference>
<sequence>MLLLTNLEWADEEGNNGFLPLVSPGPVKTLVAKPPGVDTEEFLKGLEIGARAVIPMGRIALPEEVAHCIAFLASDEASFVTGITMPVDGAVMLSSTLTSAISSMQAVEKTA</sequence>
<evidence type="ECO:0000313" key="2">
    <source>
        <dbReference type="Proteomes" id="UP000821845"/>
    </source>
</evidence>
<keyword evidence="2" id="KW-1185">Reference proteome</keyword>
<name>A0ACB7SK96_HYAAI</name>
<proteinExistence type="predicted"/>